<gene>
    <name evidence="2" type="ORF">Vbra_17412</name>
</gene>
<evidence type="ECO:0000313" key="2">
    <source>
        <dbReference type="EMBL" id="CEM26613.1"/>
    </source>
</evidence>
<reference evidence="2 3" key="1">
    <citation type="submission" date="2014-11" db="EMBL/GenBank/DDBJ databases">
        <authorList>
            <person name="Zhu J."/>
            <person name="Qi W."/>
            <person name="Song R."/>
        </authorList>
    </citation>
    <scope>NUCLEOTIDE SEQUENCE [LARGE SCALE GENOMIC DNA]</scope>
</reference>
<feature type="compositionally biased region" description="Pro residues" evidence="1">
    <location>
        <begin position="236"/>
        <end position="246"/>
    </location>
</feature>
<evidence type="ECO:0000313" key="3">
    <source>
        <dbReference type="Proteomes" id="UP000041254"/>
    </source>
</evidence>
<feature type="region of interest" description="Disordered" evidence="1">
    <location>
        <begin position="187"/>
        <end position="254"/>
    </location>
</feature>
<evidence type="ECO:0000256" key="1">
    <source>
        <dbReference type="SAM" id="MobiDB-lite"/>
    </source>
</evidence>
<dbReference type="AlphaFoldDB" id="A0A0G4GCT3"/>
<feature type="compositionally biased region" description="Low complexity" evidence="1">
    <location>
        <begin position="285"/>
        <end position="301"/>
    </location>
</feature>
<sequence length="430" mass="46009">MTASLELLEALLEHIIPSTQQNGQDHRGSSGRAVLLLIPAAMDDMKICRPDAIRPGVDSSGHLASTLAMEAALQYCIQWARECAIVVWYATCLRSGGALMAYGVCSEQESLLSRPALLRTDERRGGHHHTSAAMPHPAMERILLKYVDHHAHPRGSRRPAPSDEANDPPATRQWYRLLDTLTALHEIDPPQPHLHTHSRPQSAVASRKHTRTRRKSRRRSQPYTIRKPADPFAVVPAPPPPAPPNAAPSTRTVNRPSLVVLHRLTDLIRGAEIDMSKTRPHSPRTTSSKATGAGVASGSAADPKTPGRTQAGGGGGGTGGGAGGMMDVRPDASTANFAVHLVLALLRNAVSAMGAGAGAGVVVIDVIDADTVVEFQRTQGPVSHRLQTYRRFFDAILLLTQQQLQSGQGGEGGTSAALSWTDLTRIKPLV</sequence>
<keyword evidence="3" id="KW-1185">Reference proteome</keyword>
<feature type="compositionally biased region" description="Basic residues" evidence="1">
    <location>
        <begin position="206"/>
        <end position="220"/>
    </location>
</feature>
<name>A0A0G4GCT3_VITBC</name>
<dbReference type="InParanoid" id="A0A0G4GCT3"/>
<accession>A0A0G4GCT3</accession>
<dbReference type="VEuPathDB" id="CryptoDB:Vbra_17412"/>
<dbReference type="Proteomes" id="UP000041254">
    <property type="component" value="Unassembled WGS sequence"/>
</dbReference>
<feature type="region of interest" description="Disordered" evidence="1">
    <location>
        <begin position="271"/>
        <end position="327"/>
    </location>
</feature>
<feature type="compositionally biased region" description="Gly residues" evidence="1">
    <location>
        <begin position="310"/>
        <end position="324"/>
    </location>
</feature>
<dbReference type="EMBL" id="CDMY01000621">
    <property type="protein sequence ID" value="CEM26613.1"/>
    <property type="molecule type" value="Genomic_DNA"/>
</dbReference>
<proteinExistence type="predicted"/>
<organism evidence="2 3">
    <name type="scientific">Vitrella brassicaformis (strain CCMP3155)</name>
    <dbReference type="NCBI Taxonomy" id="1169540"/>
    <lineage>
        <taxon>Eukaryota</taxon>
        <taxon>Sar</taxon>
        <taxon>Alveolata</taxon>
        <taxon>Colpodellida</taxon>
        <taxon>Vitrellaceae</taxon>
        <taxon>Vitrella</taxon>
    </lineage>
</organism>
<protein>
    <submittedName>
        <fullName evidence="2">Uncharacterized protein</fullName>
    </submittedName>
</protein>